<name>A0A4R6Y5W1_9BURK</name>
<organism evidence="3 4">
    <name type="scientific">Hydromonas duriensis</name>
    <dbReference type="NCBI Taxonomy" id="1527608"/>
    <lineage>
        <taxon>Bacteria</taxon>
        <taxon>Pseudomonadati</taxon>
        <taxon>Pseudomonadota</taxon>
        <taxon>Betaproteobacteria</taxon>
        <taxon>Burkholderiales</taxon>
        <taxon>Burkholderiaceae</taxon>
        <taxon>Hydromonas</taxon>
    </lineage>
</organism>
<evidence type="ECO:0000256" key="2">
    <source>
        <dbReference type="SAM" id="SignalP"/>
    </source>
</evidence>
<comment type="caution">
    <text evidence="3">The sequence shown here is derived from an EMBL/GenBank/DDBJ whole genome shotgun (WGS) entry which is preliminary data.</text>
</comment>
<sequence>MKKLFFWLSILVAAWGYASIAQAAGDAQLLSKIANLAAKPEAMSANFTQTKQIKGFRSPAVSSGNIILARQKGMLWRTLTPFQSVLKITETGIVETQGNQVNQIASGQGLKNVTKVMSSLLSGDFSDLQQYFSYTGSIQSKSWVLHLTPKDSQMSRKISNIQLSGDSFVKRAVIYETNGDVSTIVFTNTRAISANGLTF</sequence>
<feature type="chain" id="PRO_5020195967" evidence="2">
    <location>
        <begin position="24"/>
        <end position="199"/>
    </location>
</feature>
<dbReference type="SUPFAM" id="SSF89392">
    <property type="entry name" value="Prokaryotic lipoproteins and lipoprotein localization factors"/>
    <property type="match status" value="1"/>
</dbReference>
<proteinExistence type="predicted"/>
<dbReference type="InterPro" id="IPR004564">
    <property type="entry name" value="OM_lipoprot_carrier_LolA-like"/>
</dbReference>
<dbReference type="Pfam" id="PF03548">
    <property type="entry name" value="LolA"/>
    <property type="match status" value="1"/>
</dbReference>
<dbReference type="AlphaFoldDB" id="A0A4R6Y5W1"/>
<dbReference type="CDD" id="cd16325">
    <property type="entry name" value="LolA"/>
    <property type="match status" value="1"/>
</dbReference>
<dbReference type="Gene3D" id="2.50.20.10">
    <property type="entry name" value="Lipoprotein localisation LolA/LolB/LppX"/>
    <property type="match status" value="1"/>
</dbReference>
<dbReference type="EMBL" id="SNZE01000017">
    <property type="protein sequence ID" value="TDR30752.1"/>
    <property type="molecule type" value="Genomic_DNA"/>
</dbReference>
<dbReference type="OrthoDB" id="5297911at2"/>
<evidence type="ECO:0000313" key="3">
    <source>
        <dbReference type="EMBL" id="TDR30752.1"/>
    </source>
</evidence>
<keyword evidence="3" id="KW-0449">Lipoprotein</keyword>
<accession>A0A4R6Y5W1</accession>
<reference evidence="3 4" key="1">
    <citation type="submission" date="2019-03" db="EMBL/GenBank/DDBJ databases">
        <title>Genomic Encyclopedia of Type Strains, Phase IV (KMG-IV): sequencing the most valuable type-strain genomes for metagenomic binning, comparative biology and taxonomic classification.</title>
        <authorList>
            <person name="Goeker M."/>
        </authorList>
    </citation>
    <scope>NUCLEOTIDE SEQUENCE [LARGE SCALE GENOMIC DNA]</scope>
    <source>
        <strain evidence="3 4">DSM 102852</strain>
    </source>
</reference>
<dbReference type="Proteomes" id="UP000294480">
    <property type="component" value="Unassembled WGS sequence"/>
</dbReference>
<keyword evidence="1 2" id="KW-0732">Signal</keyword>
<gene>
    <name evidence="3" type="ORF">DFR44_11731</name>
</gene>
<evidence type="ECO:0000256" key="1">
    <source>
        <dbReference type="ARBA" id="ARBA00022729"/>
    </source>
</evidence>
<keyword evidence="4" id="KW-1185">Reference proteome</keyword>
<evidence type="ECO:0000313" key="4">
    <source>
        <dbReference type="Proteomes" id="UP000294480"/>
    </source>
</evidence>
<dbReference type="RefSeq" id="WP_133620863.1">
    <property type="nucleotide sequence ID" value="NZ_SNZE01000017.1"/>
</dbReference>
<feature type="signal peptide" evidence="2">
    <location>
        <begin position="1"/>
        <end position="23"/>
    </location>
</feature>
<protein>
    <submittedName>
        <fullName evidence="3">Outer membrane lipoprotein-sorting protein</fullName>
    </submittedName>
</protein>
<dbReference type="InterPro" id="IPR029046">
    <property type="entry name" value="LolA/LolB/LppX"/>
</dbReference>